<gene>
    <name evidence="2" type="ORF">FUAX_50790</name>
</gene>
<keyword evidence="1" id="KW-1133">Transmembrane helix</keyword>
<dbReference type="GO" id="GO:0005975">
    <property type="term" value="P:carbohydrate metabolic process"/>
    <property type="evidence" value="ECO:0007669"/>
    <property type="project" value="UniProtKB-ARBA"/>
</dbReference>
<evidence type="ECO:0000313" key="2">
    <source>
        <dbReference type="EMBL" id="BDD12647.1"/>
    </source>
</evidence>
<name>A0AAU9D0H3_9BACT</name>
<dbReference type="Proteomes" id="UP001348817">
    <property type="component" value="Plasmid pFA5"/>
</dbReference>
<dbReference type="SUPFAM" id="SSF49899">
    <property type="entry name" value="Concanavalin A-like lectins/glucanases"/>
    <property type="match status" value="2"/>
</dbReference>
<geneLocation type="plasmid" evidence="2 3">
    <name>pFA5</name>
</geneLocation>
<evidence type="ECO:0000313" key="3">
    <source>
        <dbReference type="Proteomes" id="UP001348817"/>
    </source>
</evidence>
<dbReference type="GO" id="GO:0006355">
    <property type="term" value="P:regulation of DNA-templated transcription"/>
    <property type="evidence" value="ECO:0007669"/>
    <property type="project" value="TreeGrafter"/>
</dbReference>
<organism evidence="2 3">
    <name type="scientific">Fulvitalea axinellae</name>
    <dbReference type="NCBI Taxonomy" id="1182444"/>
    <lineage>
        <taxon>Bacteria</taxon>
        <taxon>Pseudomonadati</taxon>
        <taxon>Bacteroidota</taxon>
        <taxon>Cytophagia</taxon>
        <taxon>Cytophagales</taxon>
        <taxon>Persicobacteraceae</taxon>
        <taxon>Fulvitalea</taxon>
    </lineage>
</organism>
<keyword evidence="1" id="KW-0812">Transmembrane</keyword>
<dbReference type="InterPro" id="IPR013320">
    <property type="entry name" value="ConA-like_dom_sf"/>
</dbReference>
<dbReference type="GO" id="GO:0004553">
    <property type="term" value="F:hydrolase activity, hydrolyzing O-glycosyl compounds"/>
    <property type="evidence" value="ECO:0007669"/>
    <property type="project" value="UniProtKB-ARBA"/>
</dbReference>
<dbReference type="PANTHER" id="PTHR35807">
    <property type="entry name" value="TRANSCRIPTIONAL REGULATOR REDD-RELATED"/>
    <property type="match status" value="1"/>
</dbReference>
<evidence type="ECO:0008006" key="4">
    <source>
        <dbReference type="Google" id="ProtNLM"/>
    </source>
</evidence>
<feature type="transmembrane region" description="Helical" evidence="1">
    <location>
        <begin position="416"/>
        <end position="435"/>
    </location>
</feature>
<dbReference type="Gene3D" id="2.60.120.200">
    <property type="match status" value="2"/>
</dbReference>
<reference evidence="2 3" key="1">
    <citation type="submission" date="2021-12" db="EMBL/GenBank/DDBJ databases">
        <title>Genome sequencing of bacteria with rrn-lacking chromosome and rrn-plasmid.</title>
        <authorList>
            <person name="Anda M."/>
            <person name="Iwasaki W."/>
        </authorList>
    </citation>
    <scope>NUCLEOTIDE SEQUENCE [LARGE SCALE GENOMIC DNA]</scope>
    <source>
        <strain evidence="2 3">DSM 100852</strain>
        <plasmid evidence="2 3">pFA5</plasmid>
    </source>
</reference>
<accession>A0AAU9D0H3</accession>
<dbReference type="InterPro" id="IPR051677">
    <property type="entry name" value="AfsR-DnrI-RedD_regulator"/>
</dbReference>
<dbReference type="RefSeq" id="WP_338395793.1">
    <property type="nucleotide sequence ID" value="NZ_AP025319.1"/>
</dbReference>
<dbReference type="EMBL" id="AP025319">
    <property type="protein sequence ID" value="BDD12647.1"/>
    <property type="molecule type" value="Genomic_DNA"/>
</dbReference>
<dbReference type="AlphaFoldDB" id="A0AAU9D0H3"/>
<keyword evidence="1" id="KW-0472">Membrane</keyword>
<dbReference type="Pfam" id="PF13385">
    <property type="entry name" value="Laminin_G_3"/>
    <property type="match status" value="2"/>
</dbReference>
<dbReference type="KEGG" id="fax:FUAX_50790"/>
<dbReference type="GO" id="GO:0003677">
    <property type="term" value="F:DNA binding"/>
    <property type="evidence" value="ECO:0007669"/>
    <property type="project" value="TreeGrafter"/>
</dbReference>
<keyword evidence="3" id="KW-1185">Reference proteome</keyword>
<proteinExistence type="predicted"/>
<evidence type="ECO:0000256" key="1">
    <source>
        <dbReference type="SAM" id="Phobius"/>
    </source>
</evidence>
<keyword evidence="2" id="KW-0614">Plasmid</keyword>
<protein>
    <recommendedName>
        <fullName evidence="4">LamG-like jellyroll fold domain-containing protein</fullName>
    </recommendedName>
</protein>
<sequence length="651" mass="73321">MGTTSIHAPRTAVSAGLAKVFALLLSILCVQSGFANGHITKSPLGGARHYTLNGKDGMVDFGDVPIPDNFSISFWAKPYPVLEHNETLISIGGEYLLIIDRFTRSLQAIHVDIYKAKIEQVHIRERCWQHFMFRYRSDSLDVFQDGEPKGTVYFPLTKMRSSRIILGAGPWNANFKGEFADPFFYGFPLQNNAAKDFASIFPLDKALSDNLSFFSGHTEKSWKEAFGKTPLQLSKKQDSPVSLTFDGTNVDRHPKTRKIPSGNCGTIALWVLPETSTRVMSMVNIGNSFALRFEEGNSINFVAQDRSDYRFKEVQLSQNWPTHIAVTFVEEEEVILYLNGRELERKPMGPVWRTEKTTLDLGTSYWGHSQNFAGCMYDVGYWTRPLSAREVERLFAHPEETADNLLAPTGNGFPPLASMAILVVTAVIIGILIIYRKKGTVISRPRISKSSRLPHYPKATVQLFGGPYILLPNGNNALDGLTPKIKELLMFILLRTLDGNPALTTELNEVFWPDQDTRKRKNNRGVSIRRIREALAPCPEIELIYDNDKRWSVKLTNPMLCDFNILNDLTGRSSKEAMERALSILKQGEFLARGKYPSALPFRKSLAKKLTVAGNFWLSENSGISVSERLIVEEILAIHTRNQTPERIKQL</sequence>
<dbReference type="PANTHER" id="PTHR35807:SF1">
    <property type="entry name" value="TRANSCRIPTIONAL REGULATOR REDD"/>
    <property type="match status" value="1"/>
</dbReference>